<evidence type="ECO:0000256" key="1">
    <source>
        <dbReference type="SAM" id="MobiDB-lite"/>
    </source>
</evidence>
<protein>
    <submittedName>
        <fullName evidence="2">Protein outspread-like isoform X1</fullName>
    </submittedName>
</protein>
<reference evidence="2" key="1">
    <citation type="submission" date="2025-08" db="UniProtKB">
        <authorList>
            <consortium name="RefSeq"/>
        </authorList>
    </citation>
    <scope>IDENTIFICATION</scope>
</reference>
<organism evidence="2">
    <name type="scientific">Drosophila rhopaloa</name>
    <name type="common">Fruit fly</name>
    <dbReference type="NCBI Taxonomy" id="1041015"/>
    <lineage>
        <taxon>Eukaryota</taxon>
        <taxon>Metazoa</taxon>
        <taxon>Ecdysozoa</taxon>
        <taxon>Arthropoda</taxon>
        <taxon>Hexapoda</taxon>
        <taxon>Insecta</taxon>
        <taxon>Pterygota</taxon>
        <taxon>Neoptera</taxon>
        <taxon>Endopterygota</taxon>
        <taxon>Diptera</taxon>
        <taxon>Brachycera</taxon>
        <taxon>Muscomorpha</taxon>
        <taxon>Ephydroidea</taxon>
        <taxon>Drosophilidae</taxon>
        <taxon>Drosophila</taxon>
        <taxon>Sophophora</taxon>
    </lineage>
</organism>
<gene>
    <name evidence="2" type="primary">LOC108046494</name>
</gene>
<feature type="compositionally biased region" description="Low complexity" evidence="1">
    <location>
        <begin position="1"/>
        <end position="16"/>
    </location>
</feature>
<accession>A0A6P4F8G6</accession>
<dbReference type="AlphaFoldDB" id="A0A6P4F8G6"/>
<sequence length="127" mass="14121">MSTATITTTVAAAPSKSAPPTPTATATTNARTADCRKFTPNIFNKSKCSHCFRQREEHSAAALECNRVSTHNQYTQAIEPFTMLIYVGQNRKNIRKLVDNYKFKIKEVFGKGLKNVVAVTKNKLEVI</sequence>
<evidence type="ECO:0000313" key="2">
    <source>
        <dbReference type="RefSeq" id="XP_016981686.1"/>
    </source>
</evidence>
<dbReference type="RefSeq" id="XP_016981686.1">
    <property type="nucleotide sequence ID" value="XM_017126197.1"/>
</dbReference>
<feature type="region of interest" description="Disordered" evidence="1">
    <location>
        <begin position="1"/>
        <end position="28"/>
    </location>
</feature>
<name>A0A6P4F8G6_DRORH</name>
<proteinExistence type="predicted"/>